<proteinExistence type="predicted"/>
<dbReference type="AlphaFoldDB" id="A0A9Y1BRE4"/>
<organism evidence="1">
    <name type="scientific">Candidatus Heimdallarchaeum endolithica</name>
    <dbReference type="NCBI Taxonomy" id="2876572"/>
    <lineage>
        <taxon>Archaea</taxon>
        <taxon>Promethearchaeati</taxon>
        <taxon>Candidatus Heimdallarchaeota</taxon>
        <taxon>Candidatus Heimdallarchaeia (ex Rinke et al. 2021) (nom. nud.)</taxon>
        <taxon>Candidatus Heimdallarchaeales</taxon>
        <taxon>Candidatus Heimdallarchaeaceae</taxon>
        <taxon>Candidatus Heimdallarchaeum</taxon>
    </lineage>
</organism>
<accession>A0A9Y1BRE4</accession>
<protein>
    <submittedName>
        <fullName evidence="1">Uncharacterized protein</fullName>
    </submittedName>
</protein>
<sequence>MMGETAFPLPDNCEERCLKCDKQAIYHVVKYGRTYSHDYFYCEKHLPKRFQKSLEGGENNS</sequence>
<evidence type="ECO:0000313" key="1">
    <source>
        <dbReference type="EMBL" id="UJG43581.1"/>
    </source>
</evidence>
<reference evidence="1" key="1">
    <citation type="journal article" date="2022" name="Nat. Microbiol.">
        <title>Unique mobile elements and scalable gene flow at the prokaryote-eukaryote boundary revealed by circularized Asgard archaea genomes.</title>
        <authorList>
            <person name="Wu F."/>
            <person name="Speth D.R."/>
            <person name="Philosof A."/>
            <person name="Cremiere A."/>
            <person name="Narayanan A."/>
            <person name="Barco R.A."/>
            <person name="Connon S.A."/>
            <person name="Amend J.P."/>
            <person name="Antoshechkin I.A."/>
            <person name="Orphan V.J."/>
        </authorList>
    </citation>
    <scope>NUCLEOTIDE SEQUENCE</scope>
    <source>
        <strain evidence="1">PR6</strain>
    </source>
</reference>
<dbReference type="EMBL" id="CP084167">
    <property type="protein sequence ID" value="UJG43581.1"/>
    <property type="molecule type" value="Genomic_DNA"/>
</dbReference>
<gene>
    <name evidence="1" type="ORF">K9W46_00015</name>
</gene>
<dbReference type="Proteomes" id="UP001200513">
    <property type="component" value="Chromosome"/>
</dbReference>
<name>A0A9Y1BRE4_9ARCH</name>